<gene>
    <name evidence="1" type="ORF">J3D65DRAFT_355413</name>
</gene>
<evidence type="ECO:0000313" key="2">
    <source>
        <dbReference type="Proteomes" id="UP001360953"/>
    </source>
</evidence>
<dbReference type="RefSeq" id="XP_066654991.1">
    <property type="nucleotide sequence ID" value="XM_066795589.1"/>
</dbReference>
<organism evidence="1 2">
    <name type="scientific">Phyllosticta citribraziliensis</name>
    <dbReference type="NCBI Taxonomy" id="989973"/>
    <lineage>
        <taxon>Eukaryota</taxon>
        <taxon>Fungi</taxon>
        <taxon>Dikarya</taxon>
        <taxon>Ascomycota</taxon>
        <taxon>Pezizomycotina</taxon>
        <taxon>Dothideomycetes</taxon>
        <taxon>Dothideomycetes incertae sedis</taxon>
        <taxon>Botryosphaeriales</taxon>
        <taxon>Phyllostictaceae</taxon>
        <taxon>Phyllosticta</taxon>
    </lineage>
</organism>
<keyword evidence="2" id="KW-1185">Reference proteome</keyword>
<evidence type="ECO:0000313" key="1">
    <source>
        <dbReference type="EMBL" id="KAK7536840.1"/>
    </source>
</evidence>
<protein>
    <submittedName>
        <fullName evidence="1">Uncharacterized protein</fullName>
    </submittedName>
</protein>
<reference evidence="1 2" key="1">
    <citation type="submission" date="2024-04" db="EMBL/GenBank/DDBJ databases">
        <title>Phyllosticta paracitricarpa is synonymous to the EU quarantine fungus P. citricarpa based on phylogenomic analyses.</title>
        <authorList>
            <consortium name="Lawrence Berkeley National Laboratory"/>
            <person name="Van ingen-buijs V.A."/>
            <person name="Van westerhoven A.C."/>
            <person name="Haridas S."/>
            <person name="Skiadas P."/>
            <person name="Martin F."/>
            <person name="Groenewald J.Z."/>
            <person name="Crous P.W."/>
            <person name="Seidl M.F."/>
        </authorList>
    </citation>
    <scope>NUCLEOTIDE SEQUENCE [LARGE SCALE GENOMIC DNA]</scope>
    <source>
        <strain evidence="1 2">CPC 17464</strain>
    </source>
</reference>
<dbReference type="Proteomes" id="UP001360953">
    <property type="component" value="Unassembled WGS sequence"/>
</dbReference>
<sequence length="159" mass="17763">MRMHRSGRPECSPTSSRRLNCLDTEQALNKLLPPCHRRLFQHLTRPSLTQQSFASHVYFFCFAKTLDDSTRLASNCNLRHGAAVVQSLLTLSSDETVPRAKTGTDTSLETWSREYASAPAAQRQVLRPQRGLFVVGASPAPVMINQVMMDVDLLSQFDA</sequence>
<accession>A0ABR1LQ25</accession>
<comment type="caution">
    <text evidence="1">The sequence shown here is derived from an EMBL/GenBank/DDBJ whole genome shotgun (WGS) entry which is preliminary data.</text>
</comment>
<name>A0ABR1LQ25_9PEZI</name>
<dbReference type="GeneID" id="92028495"/>
<proteinExistence type="predicted"/>
<dbReference type="EMBL" id="JBBPEH010000006">
    <property type="protein sequence ID" value="KAK7536840.1"/>
    <property type="molecule type" value="Genomic_DNA"/>
</dbReference>